<sequence length="99" mass="11111">MVTSKNERHCSKHIPYVTVHSLQFALILCCHYAFLYAPIISAIQANVCLNLRGMLLAAAMAGLHWIGVLHNTHRQTAVCRDFLVSDCCWSLLIPLLHPD</sequence>
<proteinExistence type="predicted"/>
<evidence type="ECO:0000313" key="3">
    <source>
        <dbReference type="Proteomes" id="UP000276776"/>
    </source>
</evidence>
<dbReference type="AlphaFoldDB" id="A0A0N5D7V9"/>
<feature type="transmembrane region" description="Helical" evidence="1">
    <location>
        <begin position="49"/>
        <end position="68"/>
    </location>
</feature>
<keyword evidence="1" id="KW-1133">Transmembrane helix</keyword>
<evidence type="ECO:0000313" key="2">
    <source>
        <dbReference type="EMBL" id="VDN06778.1"/>
    </source>
</evidence>
<keyword evidence="3" id="KW-1185">Reference proteome</keyword>
<reference evidence="2 3" key="2">
    <citation type="submission" date="2018-11" db="EMBL/GenBank/DDBJ databases">
        <authorList>
            <consortium name="Pathogen Informatics"/>
        </authorList>
    </citation>
    <scope>NUCLEOTIDE SEQUENCE [LARGE SCALE GENOMIC DNA]</scope>
</reference>
<gene>
    <name evidence="2" type="ORF">TCLT_LOCUS9163</name>
</gene>
<organism evidence="4">
    <name type="scientific">Thelazia callipaeda</name>
    <name type="common">Oriental eyeworm</name>
    <name type="synonym">Parasitic nematode</name>
    <dbReference type="NCBI Taxonomy" id="103827"/>
    <lineage>
        <taxon>Eukaryota</taxon>
        <taxon>Metazoa</taxon>
        <taxon>Ecdysozoa</taxon>
        <taxon>Nematoda</taxon>
        <taxon>Chromadorea</taxon>
        <taxon>Rhabditida</taxon>
        <taxon>Spirurina</taxon>
        <taxon>Spiruromorpha</taxon>
        <taxon>Thelazioidea</taxon>
        <taxon>Thelaziidae</taxon>
        <taxon>Thelazia</taxon>
    </lineage>
</organism>
<dbReference type="EMBL" id="UYYF01004743">
    <property type="protein sequence ID" value="VDN06778.1"/>
    <property type="molecule type" value="Genomic_DNA"/>
</dbReference>
<keyword evidence="1" id="KW-0472">Membrane</keyword>
<dbReference type="WBParaSite" id="TCLT_0000917401-mRNA-1">
    <property type="protein sequence ID" value="TCLT_0000917401-mRNA-1"/>
    <property type="gene ID" value="TCLT_0000917401"/>
</dbReference>
<reference evidence="4" key="1">
    <citation type="submission" date="2017-02" db="UniProtKB">
        <authorList>
            <consortium name="WormBaseParasite"/>
        </authorList>
    </citation>
    <scope>IDENTIFICATION</scope>
</reference>
<dbReference type="Proteomes" id="UP000276776">
    <property type="component" value="Unassembled WGS sequence"/>
</dbReference>
<protein>
    <submittedName>
        <fullName evidence="4">CASP-like protein</fullName>
    </submittedName>
</protein>
<name>A0A0N5D7V9_THECL</name>
<accession>A0A0N5D7V9</accession>
<keyword evidence="1" id="KW-0812">Transmembrane</keyword>
<evidence type="ECO:0000256" key="1">
    <source>
        <dbReference type="SAM" id="Phobius"/>
    </source>
</evidence>
<feature type="transmembrane region" description="Helical" evidence="1">
    <location>
        <begin position="21"/>
        <end position="43"/>
    </location>
</feature>
<evidence type="ECO:0000313" key="4">
    <source>
        <dbReference type="WBParaSite" id="TCLT_0000917401-mRNA-1"/>
    </source>
</evidence>